<dbReference type="eggNOG" id="COG1714">
    <property type="taxonomic scope" value="Bacteria"/>
</dbReference>
<organism evidence="7 8">
    <name type="scientific">Jonesia denitrificans (strain ATCC 14870 / DSM 20603 / BCRC 15368 / CIP 55.134 / JCM 11481 / NBRC 15587 / NCTC 10816 / Prevot 55134)</name>
    <name type="common">Listeria denitrificans</name>
    <dbReference type="NCBI Taxonomy" id="471856"/>
    <lineage>
        <taxon>Bacteria</taxon>
        <taxon>Bacillati</taxon>
        <taxon>Actinomycetota</taxon>
        <taxon>Actinomycetes</taxon>
        <taxon>Micrococcales</taxon>
        <taxon>Jonesiaceae</taxon>
        <taxon>Jonesia</taxon>
    </lineage>
</organism>
<dbReference type="OrthoDB" id="9787732at2"/>
<name>C7QZI1_JONDD</name>
<keyword evidence="4 5" id="KW-0472">Membrane</keyword>
<feature type="transmembrane region" description="Helical" evidence="5">
    <location>
        <begin position="57"/>
        <end position="77"/>
    </location>
</feature>
<feature type="transmembrane region" description="Helical" evidence="5">
    <location>
        <begin position="108"/>
        <end position="130"/>
    </location>
</feature>
<reference evidence="7 8" key="1">
    <citation type="journal article" date="2009" name="Stand. Genomic Sci.">
        <title>Complete genome sequence of Jonesia denitrificans type strain (Prevot 55134).</title>
        <authorList>
            <person name="Pukall R."/>
            <person name="Gehrich-Schroter G."/>
            <person name="Lapidus A."/>
            <person name="Nolan M."/>
            <person name="Glavina Del Rio T."/>
            <person name="Lucas S."/>
            <person name="Chen F."/>
            <person name="Tice H."/>
            <person name="Pitluck S."/>
            <person name="Cheng J.F."/>
            <person name="Copeland A."/>
            <person name="Saunders E."/>
            <person name="Brettin T."/>
            <person name="Detter J.C."/>
            <person name="Bruce D."/>
            <person name="Goodwin L."/>
            <person name="Pati A."/>
            <person name="Ivanova N."/>
            <person name="Mavromatis K."/>
            <person name="Ovchinnikova G."/>
            <person name="Chen A."/>
            <person name="Palaniappan K."/>
            <person name="Land M."/>
            <person name="Hauser L."/>
            <person name="Chang Y.J."/>
            <person name="Jeffries C.D."/>
            <person name="Chain P."/>
            <person name="Goker M."/>
            <person name="Bristow J."/>
            <person name="Eisen J.A."/>
            <person name="Markowitz V."/>
            <person name="Hugenholtz P."/>
            <person name="Kyrpides N.C."/>
            <person name="Klenk H.P."/>
            <person name="Han C."/>
        </authorList>
    </citation>
    <scope>NUCLEOTIDE SEQUENCE [LARGE SCALE GENOMIC DNA]</scope>
    <source>
        <strain evidence="8">ATCC 14870 / DSM 20603 / BCRC 15368 / CIP 55.134 / JCM 11481 / NBRC 15587 / NCTC 10816 / Prevot 55134</strain>
    </source>
</reference>
<dbReference type="GO" id="GO:0016020">
    <property type="term" value="C:membrane"/>
    <property type="evidence" value="ECO:0007669"/>
    <property type="project" value="UniProtKB-SubCell"/>
</dbReference>
<feature type="transmembrane region" description="Helical" evidence="5">
    <location>
        <begin position="20"/>
        <end position="45"/>
    </location>
</feature>
<keyword evidence="2 5" id="KW-0812">Transmembrane</keyword>
<evidence type="ECO:0000256" key="2">
    <source>
        <dbReference type="ARBA" id="ARBA00022692"/>
    </source>
</evidence>
<feature type="domain" description="RDD" evidence="6">
    <location>
        <begin position="19"/>
        <end position="146"/>
    </location>
</feature>
<dbReference type="AlphaFoldDB" id="C7QZI1"/>
<dbReference type="RefSeq" id="WP_015772107.1">
    <property type="nucleotide sequence ID" value="NC_013174.1"/>
</dbReference>
<keyword evidence="3 5" id="KW-1133">Transmembrane helix</keyword>
<comment type="subcellular location">
    <subcellularLocation>
        <location evidence="1">Membrane</location>
        <topology evidence="1">Multi-pass membrane protein</topology>
    </subcellularLocation>
</comment>
<accession>C7QZI1</accession>
<evidence type="ECO:0000256" key="3">
    <source>
        <dbReference type="ARBA" id="ARBA00022989"/>
    </source>
</evidence>
<evidence type="ECO:0000256" key="1">
    <source>
        <dbReference type="ARBA" id="ARBA00004141"/>
    </source>
</evidence>
<keyword evidence="8" id="KW-1185">Reference proteome</keyword>
<dbReference type="STRING" id="471856.Jden_1836"/>
<dbReference type="HOGENOM" id="CLU_054176_0_0_11"/>
<evidence type="ECO:0000256" key="4">
    <source>
        <dbReference type="ARBA" id="ARBA00023136"/>
    </source>
</evidence>
<dbReference type="Proteomes" id="UP000000628">
    <property type="component" value="Chromosome"/>
</dbReference>
<evidence type="ECO:0000313" key="7">
    <source>
        <dbReference type="EMBL" id="ACV09479.1"/>
    </source>
</evidence>
<gene>
    <name evidence="7" type="ordered locus">Jden_1836</name>
</gene>
<dbReference type="PANTHER" id="PTHR38480:SF1">
    <property type="entry name" value="SLR0254 PROTEIN"/>
    <property type="match status" value="1"/>
</dbReference>
<dbReference type="InterPro" id="IPR010432">
    <property type="entry name" value="RDD"/>
</dbReference>
<dbReference type="PANTHER" id="PTHR38480">
    <property type="entry name" value="SLR0254 PROTEIN"/>
    <property type="match status" value="1"/>
</dbReference>
<dbReference type="Pfam" id="PF06271">
    <property type="entry name" value="RDD"/>
    <property type="match status" value="1"/>
</dbReference>
<dbReference type="KEGG" id="jde:Jden_1836"/>
<evidence type="ECO:0000259" key="6">
    <source>
        <dbReference type="Pfam" id="PF06271"/>
    </source>
</evidence>
<dbReference type="EMBL" id="CP001706">
    <property type="protein sequence ID" value="ACV09479.1"/>
    <property type="molecule type" value="Genomic_DNA"/>
</dbReference>
<proteinExistence type="predicted"/>
<protein>
    <submittedName>
        <fullName evidence="7">RDD domain containing protein</fullName>
    </submittedName>
</protein>
<sequence length="268" mass="29347">MDDPIIIGEGVILDVRPTSFFSRAIAIAIDYLVYIIGAGLLTWGMGSLGLSAEFERAEVVIPIFLIVTVFVLIPATVETFTRGRSLGKLVMGIRVVRDDGGPIVLRHALIRALVGVFEILMTSGAVAAVVSFMNKRGKRIGDYLAGTYAIRIRGGASKLQEVVMPEHLAPWASSADITPLPDGLALSVRQYLSRVHDLHPATRDTLGKQLADLVATHVAPAPPYEVTREEFLAAVIMERARRDIGHEERRREYAAKVRTEIDALPFRP</sequence>
<evidence type="ECO:0000256" key="5">
    <source>
        <dbReference type="SAM" id="Phobius"/>
    </source>
</evidence>
<evidence type="ECO:0000313" key="8">
    <source>
        <dbReference type="Proteomes" id="UP000000628"/>
    </source>
</evidence>